<keyword evidence="1" id="KW-1133">Transmembrane helix</keyword>
<keyword evidence="1" id="KW-0472">Membrane</keyword>
<protein>
    <submittedName>
        <fullName evidence="3">Uncharacterized protein isoform X1</fullName>
    </submittedName>
</protein>
<keyword evidence="1" id="KW-0812">Transmembrane</keyword>
<organism evidence="2 3">
    <name type="scientific">Coffea arabica</name>
    <name type="common">Arabian coffee</name>
    <dbReference type="NCBI Taxonomy" id="13443"/>
    <lineage>
        <taxon>Eukaryota</taxon>
        <taxon>Viridiplantae</taxon>
        <taxon>Streptophyta</taxon>
        <taxon>Embryophyta</taxon>
        <taxon>Tracheophyta</taxon>
        <taxon>Spermatophyta</taxon>
        <taxon>Magnoliopsida</taxon>
        <taxon>eudicotyledons</taxon>
        <taxon>Gunneridae</taxon>
        <taxon>Pentapetalae</taxon>
        <taxon>asterids</taxon>
        <taxon>lamiids</taxon>
        <taxon>Gentianales</taxon>
        <taxon>Rubiaceae</taxon>
        <taxon>Ixoroideae</taxon>
        <taxon>Gardenieae complex</taxon>
        <taxon>Bertiereae - Coffeeae clade</taxon>
        <taxon>Coffeeae</taxon>
        <taxon>Coffea</taxon>
    </lineage>
</organism>
<gene>
    <name evidence="3" type="primary">LOC140008445</name>
</gene>
<name>A0ABM4UNP0_COFAR</name>
<feature type="transmembrane region" description="Helical" evidence="1">
    <location>
        <begin position="118"/>
        <end position="141"/>
    </location>
</feature>
<proteinExistence type="predicted"/>
<dbReference type="GeneID" id="140008445"/>
<dbReference type="RefSeq" id="XP_071908899.1">
    <property type="nucleotide sequence ID" value="XM_072052798.1"/>
</dbReference>
<sequence length="167" mass="19021">MAVPLLSKKTVKKRVKKFKQPQSDRKISVKVILLVFILALCIRLWSKGMATATPSGVGIASRVISPCRSISHLLCLFLLMLKQTSLIVGTAFVYICSCLIMLLFGYHDWETAWIKGRVEVAWPLFTFGIWPVLIVMSYMIFLPPLEFYTLLQVRECMISLGALWICY</sequence>
<evidence type="ECO:0000313" key="2">
    <source>
        <dbReference type="Proteomes" id="UP001652660"/>
    </source>
</evidence>
<accession>A0ABM4UNP0</accession>
<evidence type="ECO:0000256" key="1">
    <source>
        <dbReference type="SAM" id="Phobius"/>
    </source>
</evidence>
<feature type="transmembrane region" description="Helical" evidence="1">
    <location>
        <begin position="84"/>
        <end position="106"/>
    </location>
</feature>
<dbReference type="Proteomes" id="UP001652660">
    <property type="component" value="Chromosome 6c"/>
</dbReference>
<keyword evidence="2" id="KW-1185">Reference proteome</keyword>
<evidence type="ECO:0000313" key="3">
    <source>
        <dbReference type="RefSeq" id="XP_071908899.1"/>
    </source>
</evidence>
<reference evidence="3" key="1">
    <citation type="submission" date="2025-08" db="UniProtKB">
        <authorList>
            <consortium name="RefSeq"/>
        </authorList>
    </citation>
    <scope>IDENTIFICATION</scope>
    <source>
        <tissue evidence="3">Leaves</tissue>
    </source>
</reference>